<dbReference type="InterPro" id="IPR020578">
    <property type="entry name" value="Aminotrans_V_PyrdxlP_BS"/>
</dbReference>
<evidence type="ECO:0000256" key="8">
    <source>
        <dbReference type="RuleBase" id="RU004075"/>
    </source>
</evidence>
<dbReference type="GO" id="GO:0008453">
    <property type="term" value="F:alanine-glyoxylate transaminase activity"/>
    <property type="evidence" value="ECO:0007669"/>
    <property type="project" value="TreeGrafter"/>
</dbReference>
<keyword evidence="3 11" id="KW-0032">Aminotransferase</keyword>
<evidence type="ECO:0000256" key="6">
    <source>
        <dbReference type="PIRSR" id="PIRSR000524-1"/>
    </source>
</evidence>
<dbReference type="Gene3D" id="3.40.640.10">
    <property type="entry name" value="Type I PLP-dependent aspartate aminotransferase-like (Major domain)"/>
    <property type="match status" value="1"/>
</dbReference>
<evidence type="ECO:0000313" key="12">
    <source>
        <dbReference type="Proteomes" id="UP000183508"/>
    </source>
</evidence>
<dbReference type="PANTHER" id="PTHR21152:SF24">
    <property type="entry name" value="ALANINE--GLYOXYLATE AMINOTRANSFERASE 1"/>
    <property type="match status" value="1"/>
</dbReference>
<dbReference type="EMBL" id="FPBV01000003">
    <property type="protein sequence ID" value="SFU52299.1"/>
    <property type="molecule type" value="Genomic_DNA"/>
</dbReference>
<evidence type="ECO:0000256" key="5">
    <source>
        <dbReference type="ARBA" id="ARBA00022898"/>
    </source>
</evidence>
<dbReference type="PANTHER" id="PTHR21152">
    <property type="entry name" value="AMINOTRANSFERASE CLASS V"/>
    <property type="match status" value="1"/>
</dbReference>
<reference evidence="12" key="1">
    <citation type="submission" date="2016-10" db="EMBL/GenBank/DDBJ databases">
        <authorList>
            <person name="Varghese N."/>
        </authorList>
    </citation>
    <scope>NUCLEOTIDE SEQUENCE [LARGE SCALE GENOMIC DNA]</scope>
    <source>
        <strain evidence="12">DSM 17980</strain>
    </source>
</reference>
<gene>
    <name evidence="11" type="ORF">SAMN05421543_10382</name>
</gene>
<dbReference type="GO" id="GO:0019265">
    <property type="term" value="P:glycine biosynthetic process, by transamination of glyoxylate"/>
    <property type="evidence" value="ECO:0007669"/>
    <property type="project" value="TreeGrafter"/>
</dbReference>
<protein>
    <submittedName>
        <fullName evidence="11">Aspartate aminotransferase</fullName>
    </submittedName>
</protein>
<dbReference type="STRING" id="392015.SAMN05421543_10382"/>
<dbReference type="AlphaFoldDB" id="A0A1I7GV70"/>
<dbReference type="InterPro" id="IPR015424">
    <property type="entry name" value="PyrdxlP-dep_Trfase"/>
</dbReference>
<evidence type="ECO:0000256" key="1">
    <source>
        <dbReference type="ARBA" id="ARBA00001933"/>
    </source>
</evidence>
<dbReference type="PIRSF" id="PIRSF000524">
    <property type="entry name" value="SPT"/>
    <property type="match status" value="1"/>
</dbReference>
<evidence type="ECO:0000256" key="4">
    <source>
        <dbReference type="ARBA" id="ARBA00022679"/>
    </source>
</evidence>
<dbReference type="InterPro" id="IPR000192">
    <property type="entry name" value="Aminotrans_V_dom"/>
</dbReference>
<dbReference type="SUPFAM" id="SSF53383">
    <property type="entry name" value="PLP-dependent transferases"/>
    <property type="match status" value="1"/>
</dbReference>
<dbReference type="InterPro" id="IPR015422">
    <property type="entry name" value="PyrdxlP-dep_Trfase_small"/>
</dbReference>
<dbReference type="PROSITE" id="PS00595">
    <property type="entry name" value="AA_TRANSFER_CLASS_5"/>
    <property type="match status" value="1"/>
</dbReference>
<keyword evidence="4 11" id="KW-0808">Transferase</keyword>
<dbReference type="Gene3D" id="3.90.1150.10">
    <property type="entry name" value="Aspartate Aminotransferase, domain 1"/>
    <property type="match status" value="1"/>
</dbReference>
<dbReference type="InterPro" id="IPR015421">
    <property type="entry name" value="PyrdxlP-dep_Trfase_major"/>
</dbReference>
<proteinExistence type="inferred from homology"/>
<feature type="modified residue" description="N6-(pyridoxal phosphate)lysine" evidence="7">
    <location>
        <position position="221"/>
    </location>
</feature>
<dbReference type="InterPro" id="IPR024169">
    <property type="entry name" value="SP_NH2Trfase/AEP_transaminase"/>
</dbReference>
<dbReference type="Pfam" id="PF00266">
    <property type="entry name" value="Aminotran_5"/>
    <property type="match status" value="1"/>
</dbReference>
<evidence type="ECO:0000256" key="9">
    <source>
        <dbReference type="RuleBase" id="RU004504"/>
    </source>
</evidence>
<dbReference type="eggNOG" id="COG0075">
    <property type="taxonomic scope" value="Bacteria"/>
</dbReference>
<evidence type="ECO:0000313" key="11">
    <source>
        <dbReference type="EMBL" id="SFU52299.1"/>
    </source>
</evidence>
<feature type="domain" description="Aminotransferase class V" evidence="10">
    <location>
        <begin position="55"/>
        <end position="353"/>
    </location>
</feature>
<dbReference type="GO" id="GO:0004760">
    <property type="term" value="F:L-serine-pyruvate transaminase activity"/>
    <property type="evidence" value="ECO:0007669"/>
    <property type="project" value="TreeGrafter"/>
</dbReference>
<accession>A0A1I7GV70</accession>
<evidence type="ECO:0000256" key="2">
    <source>
        <dbReference type="ARBA" id="ARBA00009236"/>
    </source>
</evidence>
<comment type="cofactor">
    <cofactor evidence="1 7 9">
        <name>pyridoxal 5'-phosphate</name>
        <dbReference type="ChEBI" id="CHEBI:597326"/>
    </cofactor>
</comment>
<sequence>MSIDGLRRVRDNEKGWTCRKGGLFTLRNKEMLLIPGPTPVADEIYDALASETWAHTDPRFVKIFERGIALTKEMFHTDGEVYIFAGSGTLAMEMAVVNTVAPGEKLLVVSHGYFGDRFTQLGRAYGIQVETVQAEWGRHVDPDAVRHALAQGGFKAVTVTHVDTSTGVAANLDALVPVVKEAGALFILDGVCATAALEEDMQKTYGAPGYTIDVVLTGSQKAIGVPPGLGIVAFGPRALKARAEMARVPAYFLDIDNWRPVMENPGRYFATPPVNMIYAYRQGMEMVMAEGLPARYRRHEALGRAVRAGLAVYGMRALAGEDVAAPTLSCILYPDGVDDAAFRAKLASKGVVVAGALAHLAGKAFRIGHMGNVTGAMFAEAIRRIGETLQELGHPVDVSSAVARFEAVYGEGR</sequence>
<evidence type="ECO:0000256" key="7">
    <source>
        <dbReference type="PIRSR" id="PIRSR000524-50"/>
    </source>
</evidence>
<evidence type="ECO:0000256" key="3">
    <source>
        <dbReference type="ARBA" id="ARBA00022576"/>
    </source>
</evidence>
<feature type="binding site" evidence="6">
    <location>
        <position position="366"/>
    </location>
    <ligand>
        <name>substrate</name>
    </ligand>
</feature>
<name>A0A1I7GV70_9BACL</name>
<dbReference type="Proteomes" id="UP000183508">
    <property type="component" value="Unassembled WGS sequence"/>
</dbReference>
<keyword evidence="5 7" id="KW-0663">Pyridoxal phosphate</keyword>
<organism evidence="11 12">
    <name type="scientific">Alicyclobacillus macrosporangiidus</name>
    <dbReference type="NCBI Taxonomy" id="392015"/>
    <lineage>
        <taxon>Bacteria</taxon>
        <taxon>Bacillati</taxon>
        <taxon>Bacillota</taxon>
        <taxon>Bacilli</taxon>
        <taxon>Bacillales</taxon>
        <taxon>Alicyclobacillaceae</taxon>
        <taxon>Alicyclobacillus</taxon>
    </lineage>
</organism>
<keyword evidence="12" id="KW-1185">Reference proteome</keyword>
<evidence type="ECO:0000259" key="10">
    <source>
        <dbReference type="Pfam" id="PF00266"/>
    </source>
</evidence>
<comment type="similarity">
    <text evidence="2 8">Belongs to the class-V pyridoxal-phosphate-dependent aminotransferase family.</text>
</comment>